<dbReference type="EMBL" id="JBBPEH010000005">
    <property type="protein sequence ID" value="KAK7538461.1"/>
    <property type="molecule type" value="Genomic_DNA"/>
</dbReference>
<dbReference type="Proteomes" id="UP001360953">
    <property type="component" value="Unassembled WGS sequence"/>
</dbReference>
<dbReference type="RefSeq" id="XP_066656148.1">
    <property type="nucleotide sequence ID" value="XM_066800028.1"/>
</dbReference>
<name>A0ABR1LTH2_9PEZI</name>
<dbReference type="CDD" id="cd03139">
    <property type="entry name" value="GATase1_PfpI_2"/>
    <property type="match status" value="1"/>
</dbReference>
<sequence length="271" mass="29024">MRLPILFSLLASSMAVPLERRDEKDSREQNIVAVANPPVHYSVILFPAFDALDVIGPVEVLGHLARSFQITVSFITTASSASSLNNSSRNASLTPVSTRTRAASMNPFNSSAFVSIPPTHSLTDPPAQIDALIVPGGAGTRAPDLTPTISFVASTFARLQYLLTVCTGAGIAARAGVLDGRRATTNKKSWNETTALRPQGPLWERSARWTEDGNVWTSGGVAAGIDMMLGFVARTYGGAVARSIALDMEYEWRDDGSWDAFAYAQDMADAE</sequence>
<evidence type="ECO:0000259" key="2">
    <source>
        <dbReference type="Pfam" id="PF01965"/>
    </source>
</evidence>
<organism evidence="3 4">
    <name type="scientific">Phyllosticta citribraziliensis</name>
    <dbReference type="NCBI Taxonomy" id="989973"/>
    <lineage>
        <taxon>Eukaryota</taxon>
        <taxon>Fungi</taxon>
        <taxon>Dikarya</taxon>
        <taxon>Ascomycota</taxon>
        <taxon>Pezizomycotina</taxon>
        <taxon>Dothideomycetes</taxon>
        <taxon>Dothideomycetes incertae sedis</taxon>
        <taxon>Botryosphaeriales</taxon>
        <taxon>Phyllostictaceae</taxon>
        <taxon>Phyllosticta</taxon>
    </lineage>
</organism>
<evidence type="ECO:0000313" key="3">
    <source>
        <dbReference type="EMBL" id="KAK7538461.1"/>
    </source>
</evidence>
<dbReference type="PANTHER" id="PTHR43130">
    <property type="entry name" value="ARAC-FAMILY TRANSCRIPTIONAL REGULATOR"/>
    <property type="match status" value="1"/>
</dbReference>
<feature type="domain" description="DJ-1/PfpI" evidence="2">
    <location>
        <begin position="87"/>
        <end position="232"/>
    </location>
</feature>
<dbReference type="Pfam" id="PF01965">
    <property type="entry name" value="DJ-1_PfpI"/>
    <property type="match status" value="1"/>
</dbReference>
<protein>
    <submittedName>
        <fullName evidence="3">Class I glutamine amidotransferase-like protein</fullName>
    </submittedName>
</protein>
<keyword evidence="4" id="KW-1185">Reference proteome</keyword>
<reference evidence="3 4" key="1">
    <citation type="submission" date="2024-04" db="EMBL/GenBank/DDBJ databases">
        <title>Phyllosticta paracitricarpa is synonymous to the EU quarantine fungus P. citricarpa based on phylogenomic analyses.</title>
        <authorList>
            <consortium name="Lawrence Berkeley National Laboratory"/>
            <person name="Van ingen-buijs V.A."/>
            <person name="Van westerhoven A.C."/>
            <person name="Haridas S."/>
            <person name="Skiadas P."/>
            <person name="Martin F."/>
            <person name="Groenewald J.Z."/>
            <person name="Crous P.W."/>
            <person name="Seidl M.F."/>
        </authorList>
    </citation>
    <scope>NUCLEOTIDE SEQUENCE [LARGE SCALE GENOMIC DNA]</scope>
    <source>
        <strain evidence="3 4">CPC 17464</strain>
    </source>
</reference>
<dbReference type="Gene3D" id="3.40.50.880">
    <property type="match status" value="1"/>
</dbReference>
<dbReference type="PANTHER" id="PTHR43130:SF15">
    <property type="entry name" value="THIJ_PFPI FAMILY PROTEIN (AFU_ORTHOLOGUE AFUA_5G14240)"/>
    <property type="match status" value="1"/>
</dbReference>
<dbReference type="InterPro" id="IPR002818">
    <property type="entry name" value="DJ-1/PfpI"/>
</dbReference>
<feature type="signal peptide" evidence="1">
    <location>
        <begin position="1"/>
        <end position="15"/>
    </location>
</feature>
<dbReference type="InterPro" id="IPR029062">
    <property type="entry name" value="Class_I_gatase-like"/>
</dbReference>
<evidence type="ECO:0000313" key="4">
    <source>
        <dbReference type="Proteomes" id="UP001360953"/>
    </source>
</evidence>
<feature type="chain" id="PRO_5045162405" evidence="1">
    <location>
        <begin position="16"/>
        <end position="271"/>
    </location>
</feature>
<gene>
    <name evidence="3" type="ORF">J3D65DRAFT_622070</name>
</gene>
<evidence type="ECO:0000256" key="1">
    <source>
        <dbReference type="SAM" id="SignalP"/>
    </source>
</evidence>
<proteinExistence type="predicted"/>
<keyword evidence="1" id="KW-0732">Signal</keyword>
<accession>A0ABR1LTH2</accession>
<dbReference type="SUPFAM" id="SSF52317">
    <property type="entry name" value="Class I glutamine amidotransferase-like"/>
    <property type="match status" value="1"/>
</dbReference>
<comment type="caution">
    <text evidence="3">The sequence shown here is derived from an EMBL/GenBank/DDBJ whole genome shotgun (WGS) entry which is preliminary data.</text>
</comment>
<dbReference type="GeneID" id="92032934"/>
<dbReference type="InterPro" id="IPR052158">
    <property type="entry name" value="INH-QAR"/>
</dbReference>